<keyword evidence="2 4" id="KW-0863">Zinc-finger</keyword>
<evidence type="ECO:0000313" key="8">
    <source>
        <dbReference type="EMBL" id="CBY08467.1"/>
    </source>
</evidence>
<feature type="coiled-coil region" evidence="5">
    <location>
        <begin position="139"/>
        <end position="192"/>
    </location>
</feature>
<evidence type="ECO:0000256" key="2">
    <source>
        <dbReference type="ARBA" id="ARBA00022771"/>
    </source>
</evidence>
<evidence type="ECO:0000256" key="4">
    <source>
        <dbReference type="PROSITE-ProRule" id="PRU00175"/>
    </source>
</evidence>
<evidence type="ECO:0000256" key="5">
    <source>
        <dbReference type="SAM" id="Coils"/>
    </source>
</evidence>
<evidence type="ECO:0000259" key="7">
    <source>
        <dbReference type="PROSITE" id="PS50089"/>
    </source>
</evidence>
<keyword evidence="5" id="KW-0175">Coiled coil</keyword>
<dbReference type="Proteomes" id="UP000001307">
    <property type="component" value="Unassembled WGS sequence"/>
</dbReference>
<dbReference type="InterPro" id="IPR001841">
    <property type="entry name" value="Znf_RING"/>
</dbReference>
<keyword evidence="9" id="KW-1185">Reference proteome</keyword>
<evidence type="ECO:0000256" key="6">
    <source>
        <dbReference type="SAM" id="MobiDB-lite"/>
    </source>
</evidence>
<dbReference type="AlphaFoldDB" id="E4X9R9"/>
<evidence type="ECO:0000256" key="1">
    <source>
        <dbReference type="ARBA" id="ARBA00022723"/>
    </source>
</evidence>
<dbReference type="SUPFAM" id="SSF57850">
    <property type="entry name" value="RING/U-box"/>
    <property type="match status" value="1"/>
</dbReference>
<dbReference type="EMBL" id="FN653031">
    <property type="protein sequence ID" value="CBY08467.1"/>
    <property type="molecule type" value="Genomic_DNA"/>
</dbReference>
<keyword evidence="3" id="KW-0862">Zinc</keyword>
<dbReference type="InParanoid" id="E4X9R9"/>
<name>E4X9R9_OIKDI</name>
<evidence type="ECO:0000256" key="3">
    <source>
        <dbReference type="ARBA" id="ARBA00022833"/>
    </source>
</evidence>
<accession>E4X9R9</accession>
<proteinExistence type="predicted"/>
<keyword evidence="1" id="KW-0479">Metal-binding</keyword>
<dbReference type="Gene3D" id="3.30.40.10">
    <property type="entry name" value="Zinc/RING finger domain, C3HC4 (zinc finger)"/>
    <property type="match status" value="1"/>
</dbReference>
<dbReference type="InterPro" id="IPR013083">
    <property type="entry name" value="Znf_RING/FYVE/PHD"/>
</dbReference>
<sequence length="464" mass="52849">MAGYDATILGVCDEADFQCGVCHKVVNDSVQLQCCDYQYCFKCYTDSIWRKMYCPVCKKALPVERNDGFKVNGMFRKIIEKKYLMCNQELPGGAKCQKIFQYHHYRSHEKAGCTDIPIQADCCGQELTRSEKQKHDLCVKELRENFERKRKKEVEEAEKKHALAIAQNERDIDEFEKELDRCRAEIKRYQTDISKKDLLIASIQNKLDKDLPLPGSLPAPLPAQQTTNETSLEVVKIGQNLPNYSVSPANTDYGFSANEDQPAKKKKIDPLLLNDNQEKSIKFSTDVTKESAAGNSSLCKKRRGPDKRLSKTGTQMSKQIARINNNNQESPKTTRIAIKEEPYFETLPRPIKREPNHSVLYFEELISQVSERSKPLSVRIIPPNPPRPALAPEVYVAPPAASVSKKRKASSSKTRKNKANDEKSKATQRNITRKSPIVARRSNRIRSQKTAETLQNCKLQLSYM</sequence>
<feature type="region of interest" description="Disordered" evidence="6">
    <location>
        <begin position="292"/>
        <end position="316"/>
    </location>
</feature>
<feature type="region of interest" description="Disordered" evidence="6">
    <location>
        <begin position="399"/>
        <end position="451"/>
    </location>
</feature>
<feature type="domain" description="RING-type" evidence="7">
    <location>
        <begin position="19"/>
        <end position="58"/>
    </location>
</feature>
<dbReference type="PROSITE" id="PS50089">
    <property type="entry name" value="ZF_RING_2"/>
    <property type="match status" value="1"/>
</dbReference>
<dbReference type="GO" id="GO:0008270">
    <property type="term" value="F:zinc ion binding"/>
    <property type="evidence" value="ECO:0007669"/>
    <property type="project" value="UniProtKB-KW"/>
</dbReference>
<gene>
    <name evidence="8" type="ORF">GSOID_T00005038001</name>
</gene>
<feature type="compositionally biased region" description="Basic residues" evidence="6">
    <location>
        <begin position="404"/>
        <end position="417"/>
    </location>
</feature>
<evidence type="ECO:0000313" key="9">
    <source>
        <dbReference type="Proteomes" id="UP000001307"/>
    </source>
</evidence>
<reference evidence="8" key="1">
    <citation type="journal article" date="2010" name="Science">
        <title>Plasticity of animal genome architecture unmasked by rapid evolution of a pelagic tunicate.</title>
        <authorList>
            <person name="Denoeud F."/>
            <person name="Henriet S."/>
            <person name="Mungpakdee S."/>
            <person name="Aury J.M."/>
            <person name="Da Silva C."/>
            <person name="Brinkmann H."/>
            <person name="Mikhaleva J."/>
            <person name="Olsen L.C."/>
            <person name="Jubin C."/>
            <person name="Canestro C."/>
            <person name="Bouquet J.M."/>
            <person name="Danks G."/>
            <person name="Poulain J."/>
            <person name="Campsteijn C."/>
            <person name="Adamski M."/>
            <person name="Cross I."/>
            <person name="Yadetie F."/>
            <person name="Muffato M."/>
            <person name="Louis A."/>
            <person name="Butcher S."/>
            <person name="Tsagkogeorga G."/>
            <person name="Konrad A."/>
            <person name="Singh S."/>
            <person name="Jensen M.F."/>
            <person name="Cong E.H."/>
            <person name="Eikeseth-Otteraa H."/>
            <person name="Noel B."/>
            <person name="Anthouard V."/>
            <person name="Porcel B.M."/>
            <person name="Kachouri-Lafond R."/>
            <person name="Nishino A."/>
            <person name="Ugolini M."/>
            <person name="Chourrout P."/>
            <person name="Nishida H."/>
            <person name="Aasland R."/>
            <person name="Huzurbazar S."/>
            <person name="Westhof E."/>
            <person name="Delsuc F."/>
            <person name="Lehrach H."/>
            <person name="Reinhardt R."/>
            <person name="Weissenbach J."/>
            <person name="Roy S.W."/>
            <person name="Artiguenave F."/>
            <person name="Postlethwait J.H."/>
            <person name="Manak J.R."/>
            <person name="Thompson E.M."/>
            <person name="Jaillon O."/>
            <person name="Du Pasquier L."/>
            <person name="Boudinot P."/>
            <person name="Liberles D.A."/>
            <person name="Volff J.N."/>
            <person name="Philippe H."/>
            <person name="Lenhard B."/>
            <person name="Roest Crollius H."/>
            <person name="Wincker P."/>
            <person name="Chourrout D."/>
        </authorList>
    </citation>
    <scope>NUCLEOTIDE SEQUENCE [LARGE SCALE GENOMIC DNA]</scope>
</reference>
<protein>
    <recommendedName>
        <fullName evidence="7">RING-type domain-containing protein</fullName>
    </recommendedName>
</protein>
<organism evidence="8">
    <name type="scientific">Oikopleura dioica</name>
    <name type="common">Tunicate</name>
    <dbReference type="NCBI Taxonomy" id="34765"/>
    <lineage>
        <taxon>Eukaryota</taxon>
        <taxon>Metazoa</taxon>
        <taxon>Chordata</taxon>
        <taxon>Tunicata</taxon>
        <taxon>Appendicularia</taxon>
        <taxon>Copelata</taxon>
        <taxon>Oikopleuridae</taxon>
        <taxon>Oikopleura</taxon>
    </lineage>
</organism>